<comment type="similarity">
    <text evidence="1">Belongs to the peptidase C40 family.</text>
</comment>
<evidence type="ECO:0000256" key="2">
    <source>
        <dbReference type="ARBA" id="ARBA00022670"/>
    </source>
</evidence>
<organism evidence="6 7">
    <name type="scientific">Campylobacter lanienae NCTC 13004</name>
    <dbReference type="NCBI Taxonomy" id="1031753"/>
    <lineage>
        <taxon>Bacteria</taxon>
        <taxon>Pseudomonadati</taxon>
        <taxon>Campylobacterota</taxon>
        <taxon>Epsilonproteobacteria</taxon>
        <taxon>Campylobacterales</taxon>
        <taxon>Campylobacteraceae</taxon>
        <taxon>Campylobacter</taxon>
    </lineage>
</organism>
<evidence type="ECO:0000256" key="1">
    <source>
        <dbReference type="ARBA" id="ARBA00007074"/>
    </source>
</evidence>
<evidence type="ECO:0000256" key="3">
    <source>
        <dbReference type="ARBA" id="ARBA00022801"/>
    </source>
</evidence>
<keyword evidence="3" id="KW-0378">Hydrolase</keyword>
<dbReference type="RefSeq" id="WP_086268420.1">
    <property type="nucleotide sequence ID" value="NZ_CP015578.1"/>
</dbReference>
<dbReference type="InterPro" id="IPR038765">
    <property type="entry name" value="Papain-like_cys_pep_sf"/>
</dbReference>
<proteinExistence type="inferred from homology"/>
<dbReference type="InterPro" id="IPR000064">
    <property type="entry name" value="NLP_P60_dom"/>
</dbReference>
<dbReference type="SUPFAM" id="SSF54001">
    <property type="entry name" value="Cysteine proteinases"/>
    <property type="match status" value="1"/>
</dbReference>
<feature type="domain" description="NlpC/P60" evidence="5">
    <location>
        <begin position="52"/>
        <end position="164"/>
    </location>
</feature>
<dbReference type="KEGG" id="clx:CLAN_0855"/>
<sequence>MRFAILFVFAMIFSGCGFKILEQNTQNITHINRENSIKKSEYTLNLSKYVGKKSADCSSLVTTINIKNNNIYSLSDLSSHYSKDGRRSQAIYNLYKSKNQINYQNASPGDLIFFNNTTKSTKNKTSHNITHIGVVKKIKDDGTIVFLHNLRGKNILSVMNLNHKNSHQIDGKKVNAYIIANCKNINCLVSNRFSGFGKISQDIAVK</sequence>
<dbReference type="GO" id="GO:0006508">
    <property type="term" value="P:proteolysis"/>
    <property type="evidence" value="ECO:0007669"/>
    <property type="project" value="UniProtKB-KW"/>
</dbReference>
<evidence type="ECO:0000259" key="5">
    <source>
        <dbReference type="Pfam" id="PF00877"/>
    </source>
</evidence>
<evidence type="ECO:0000313" key="6">
    <source>
        <dbReference type="EMBL" id="ARQ97600.1"/>
    </source>
</evidence>
<keyword evidence="4" id="KW-0788">Thiol protease</keyword>
<dbReference type="Gene3D" id="3.90.1720.10">
    <property type="entry name" value="endopeptidase domain like (from Nostoc punctiforme)"/>
    <property type="match status" value="1"/>
</dbReference>
<dbReference type="AlphaFoldDB" id="A0A1X9SN06"/>
<keyword evidence="2" id="KW-0645">Protease</keyword>
<reference evidence="7" key="2">
    <citation type="journal article" date="2017" name="Genome Biol. Evol.">
        <title>Comparative genomic analysis identifies a Campylobacter clade deficient in selenium metabolism.</title>
        <authorList>
            <person name="Miller W.G."/>
            <person name="Yee E."/>
            <person name="Lopes B.S."/>
            <person name="Chapman M.H."/>
            <person name="Huynh S."/>
            <person name="Bono J.L."/>
            <person name="Parker C.T."/>
            <person name="Strachan N.J.C."/>
            <person name="Forbes K.J."/>
        </authorList>
    </citation>
    <scope>NUCLEOTIDE SEQUENCE [LARGE SCALE GENOMIC DNA]</scope>
    <source>
        <strain evidence="7">NCTC 13004</strain>
    </source>
</reference>
<accession>A0A1X9SN06</accession>
<name>A0A1X9SN06_9BACT</name>
<reference evidence="7" key="1">
    <citation type="journal article" date="2017" name="Genome Biol. Evol.">
        <title>Comparative Genomic Analysis Identifies a Campylobacter Clade Deficient in Selenium Metabolism.</title>
        <authorList>
            <person name="Miller W.G."/>
            <person name="Yee E."/>
            <person name="Lopes B.S."/>
            <person name="Chapman M.H."/>
            <person name="Huynh S."/>
            <person name="Bono J.L."/>
            <person name="Parker C.T."/>
            <person name="Strachan N.J.C."/>
            <person name="Forbes K.J."/>
        </authorList>
    </citation>
    <scope>NUCLEOTIDE SEQUENCE [LARGE SCALE GENOMIC DNA]</scope>
    <source>
        <strain evidence="7">NCTC 13004</strain>
    </source>
</reference>
<evidence type="ECO:0000256" key="4">
    <source>
        <dbReference type="ARBA" id="ARBA00022807"/>
    </source>
</evidence>
<protein>
    <recommendedName>
        <fullName evidence="5">NlpC/P60 domain-containing protein</fullName>
    </recommendedName>
</protein>
<gene>
    <name evidence="6" type="ORF">CLAN_0855</name>
</gene>
<evidence type="ECO:0000313" key="7">
    <source>
        <dbReference type="Proteomes" id="UP000202031"/>
    </source>
</evidence>
<dbReference type="Proteomes" id="UP000202031">
    <property type="component" value="Chromosome"/>
</dbReference>
<dbReference type="GO" id="GO:0008234">
    <property type="term" value="F:cysteine-type peptidase activity"/>
    <property type="evidence" value="ECO:0007669"/>
    <property type="project" value="UniProtKB-KW"/>
</dbReference>
<dbReference type="Pfam" id="PF00877">
    <property type="entry name" value="NLPC_P60"/>
    <property type="match status" value="1"/>
</dbReference>
<dbReference type="EMBL" id="CP015578">
    <property type="protein sequence ID" value="ARQ97600.1"/>
    <property type="molecule type" value="Genomic_DNA"/>
</dbReference>
<dbReference type="PROSITE" id="PS51257">
    <property type="entry name" value="PROKAR_LIPOPROTEIN"/>
    <property type="match status" value="1"/>
</dbReference>
<dbReference type="GeneID" id="46921328"/>